<dbReference type="EMBL" id="VSSQ01000199">
    <property type="protein sequence ID" value="MPL85081.1"/>
    <property type="molecule type" value="Genomic_DNA"/>
</dbReference>
<gene>
    <name evidence="1" type="ORF">SDC9_31049</name>
</gene>
<sequence>MGCRCASARPRQTVSLSPCQSAVSALIGRADAGRQESRVRYHGFSARRFTLLRTVRGNRQRKIHQTMRRLAVHDPSLTGALGGRRRCVLEQLNDAKCIRKILRHMFRRLPLRVKCARASQAGVCSHSLKSDCKVKSLLECRNHNQLCLRQNTCIKIFIKIPRHHYKY</sequence>
<reference evidence="1" key="1">
    <citation type="submission" date="2019-08" db="EMBL/GenBank/DDBJ databases">
        <authorList>
            <person name="Kucharzyk K."/>
            <person name="Murdoch R.W."/>
            <person name="Higgins S."/>
            <person name="Loffler F."/>
        </authorList>
    </citation>
    <scope>NUCLEOTIDE SEQUENCE</scope>
</reference>
<protein>
    <submittedName>
        <fullName evidence="1">Uncharacterized protein</fullName>
    </submittedName>
</protein>
<accession>A0A644V1P2</accession>
<organism evidence="1">
    <name type="scientific">bioreactor metagenome</name>
    <dbReference type="NCBI Taxonomy" id="1076179"/>
    <lineage>
        <taxon>unclassified sequences</taxon>
        <taxon>metagenomes</taxon>
        <taxon>ecological metagenomes</taxon>
    </lineage>
</organism>
<name>A0A644V1P2_9ZZZZ</name>
<comment type="caution">
    <text evidence="1">The sequence shown here is derived from an EMBL/GenBank/DDBJ whole genome shotgun (WGS) entry which is preliminary data.</text>
</comment>
<proteinExistence type="predicted"/>
<evidence type="ECO:0000313" key="1">
    <source>
        <dbReference type="EMBL" id="MPL85081.1"/>
    </source>
</evidence>
<dbReference type="AlphaFoldDB" id="A0A644V1P2"/>